<feature type="compositionally biased region" description="Basic residues" evidence="1">
    <location>
        <begin position="115"/>
        <end position="124"/>
    </location>
</feature>
<protein>
    <submittedName>
        <fullName evidence="3">Poly(A)-specific ribonuclease PARN-like</fullName>
    </submittedName>
</protein>
<proteinExistence type="predicted"/>
<feature type="region of interest" description="Disordered" evidence="1">
    <location>
        <begin position="68"/>
        <end position="147"/>
    </location>
</feature>
<accession>A0A6P3I7M4</accession>
<name>A0A6P3I7M4_BISBB</name>
<dbReference type="KEGG" id="bbis:104995536"/>
<keyword evidence="2" id="KW-1185">Reference proteome</keyword>
<dbReference type="RefSeq" id="XP_010847737.1">
    <property type="nucleotide sequence ID" value="XM_010849435.1"/>
</dbReference>
<dbReference type="AlphaFoldDB" id="A0A6P3I7M4"/>
<evidence type="ECO:0000256" key="1">
    <source>
        <dbReference type="SAM" id="MobiDB-lite"/>
    </source>
</evidence>
<dbReference type="Proteomes" id="UP000515208">
    <property type="component" value="Unplaced"/>
</dbReference>
<sequence>MTAVNTSKYAESYRIQTYADYVGKKREEKQMKRKWTEDSWKEVEPKRLNTQCGSYSLQNHHYHANSLTATSTVGKRNLSPSRAEAGLEARASGEISDTELEQTDPCAEPLSEGRKKAKKLKRMKKDLSPTGSISDSSAKLFEVPDTW</sequence>
<reference evidence="3" key="1">
    <citation type="submission" date="2025-08" db="UniProtKB">
        <authorList>
            <consortium name="RefSeq"/>
        </authorList>
    </citation>
    <scope>IDENTIFICATION</scope>
    <source>
        <tissue evidence="3">Blood</tissue>
    </source>
</reference>
<gene>
    <name evidence="3" type="primary">LOC104995536</name>
</gene>
<evidence type="ECO:0000313" key="3">
    <source>
        <dbReference type="RefSeq" id="XP_010847737.1"/>
    </source>
</evidence>
<feature type="compositionally biased region" description="Polar residues" evidence="1">
    <location>
        <begin position="68"/>
        <end position="80"/>
    </location>
</feature>
<evidence type="ECO:0000313" key="2">
    <source>
        <dbReference type="Proteomes" id="UP000515208"/>
    </source>
</evidence>
<dbReference type="GeneID" id="104995536"/>
<organism evidence="2 3">
    <name type="scientific">Bison bison bison</name>
    <name type="common">North American plains bison</name>
    <dbReference type="NCBI Taxonomy" id="43346"/>
    <lineage>
        <taxon>Eukaryota</taxon>
        <taxon>Metazoa</taxon>
        <taxon>Chordata</taxon>
        <taxon>Craniata</taxon>
        <taxon>Vertebrata</taxon>
        <taxon>Euteleostomi</taxon>
        <taxon>Mammalia</taxon>
        <taxon>Eutheria</taxon>
        <taxon>Laurasiatheria</taxon>
        <taxon>Artiodactyla</taxon>
        <taxon>Ruminantia</taxon>
        <taxon>Pecora</taxon>
        <taxon>Bovidae</taxon>
        <taxon>Bovinae</taxon>
        <taxon>Bison</taxon>
    </lineage>
</organism>